<dbReference type="RefSeq" id="WP_183327957.1">
    <property type="nucleotide sequence ID" value="NZ_JACHXP010000027.1"/>
</dbReference>
<sequence>MMTPQNAIPATARRVAQRMAGAWQRGRQYREWLALDEADRESRLCDLGLARIDAPLFWSDGRSASDQLPRMMAVFGVEDATPLVVGNGVKRDLERVCSLCPHKARCARVLASEPTPSACAFCPNAPTLEALSSH</sequence>
<organism evidence="1 2">
    <name type="scientific">Halomonas cerina</name>
    <dbReference type="NCBI Taxonomy" id="447424"/>
    <lineage>
        <taxon>Bacteria</taxon>
        <taxon>Pseudomonadati</taxon>
        <taxon>Pseudomonadota</taxon>
        <taxon>Gammaproteobacteria</taxon>
        <taxon>Oceanospirillales</taxon>
        <taxon>Halomonadaceae</taxon>
        <taxon>Halomonas</taxon>
    </lineage>
</organism>
<dbReference type="EMBL" id="JACHXP010000027">
    <property type="protein sequence ID" value="MBB3192387.1"/>
    <property type="molecule type" value="Genomic_DNA"/>
</dbReference>
<reference evidence="1 2" key="1">
    <citation type="submission" date="2020-08" db="EMBL/GenBank/DDBJ databases">
        <title>Genomic Encyclopedia of Type Strains, Phase III (KMG-III): the genomes of soil and plant-associated and newly described type strains.</title>
        <authorList>
            <person name="Whitman W."/>
        </authorList>
    </citation>
    <scope>NUCLEOTIDE SEQUENCE [LARGE SCALE GENOMIC DNA]</scope>
    <source>
        <strain evidence="1 2">CECT 7282</strain>
    </source>
</reference>
<evidence type="ECO:0000313" key="2">
    <source>
        <dbReference type="Proteomes" id="UP000547614"/>
    </source>
</evidence>
<comment type="caution">
    <text evidence="1">The sequence shown here is derived from an EMBL/GenBank/DDBJ whole genome shotgun (WGS) entry which is preliminary data.</text>
</comment>
<gene>
    <name evidence="1" type="ORF">FHR94_003675</name>
</gene>
<proteinExistence type="predicted"/>
<evidence type="ECO:0000313" key="1">
    <source>
        <dbReference type="EMBL" id="MBB3192387.1"/>
    </source>
</evidence>
<protein>
    <submittedName>
        <fullName evidence="1">Uncharacterized protein</fullName>
    </submittedName>
</protein>
<keyword evidence="2" id="KW-1185">Reference proteome</keyword>
<dbReference type="Proteomes" id="UP000547614">
    <property type="component" value="Unassembled WGS sequence"/>
</dbReference>
<accession>A0A839VI78</accession>
<dbReference type="AlphaFoldDB" id="A0A839VI78"/>
<name>A0A839VI78_9GAMM</name>